<dbReference type="InParanoid" id="A0A1S0TH74"/>
<dbReference type="OrthoDB" id="20828at2759"/>
<reference evidence="2" key="1">
    <citation type="submission" date="2012-04" db="EMBL/GenBank/DDBJ databases">
        <title>The Genome Sequence of Loa loa.</title>
        <authorList>
            <consortium name="The Broad Institute Genome Sequencing Platform"/>
            <consortium name="Broad Institute Genome Sequencing Center for Infectious Disease"/>
            <person name="Nutman T.B."/>
            <person name="Fink D.L."/>
            <person name="Russ C."/>
            <person name="Young S."/>
            <person name="Zeng Q."/>
            <person name="Gargeya S."/>
            <person name="Alvarado L."/>
            <person name="Berlin A."/>
            <person name="Chapman S.B."/>
            <person name="Chen Z."/>
            <person name="Freedman E."/>
            <person name="Gellesch M."/>
            <person name="Goldberg J."/>
            <person name="Griggs A."/>
            <person name="Gujja S."/>
            <person name="Heilman E.R."/>
            <person name="Heiman D."/>
            <person name="Howarth C."/>
            <person name="Mehta T."/>
            <person name="Neiman D."/>
            <person name="Pearson M."/>
            <person name="Roberts A."/>
            <person name="Saif S."/>
            <person name="Shea T."/>
            <person name="Shenoy N."/>
            <person name="Sisk P."/>
            <person name="Stolte C."/>
            <person name="Sykes S."/>
            <person name="White J."/>
            <person name="Yandava C."/>
            <person name="Haas B."/>
            <person name="Henn M.R."/>
            <person name="Nusbaum C."/>
            <person name="Birren B."/>
        </authorList>
    </citation>
    <scope>NUCLEOTIDE SEQUENCE [LARGE SCALE GENOMIC DNA]</scope>
</reference>
<dbReference type="RefSeq" id="XP_003150521.1">
    <property type="nucleotide sequence ID" value="XM_003150473.2"/>
</dbReference>
<feature type="region of interest" description="Disordered" evidence="1">
    <location>
        <begin position="105"/>
        <end position="125"/>
    </location>
</feature>
<dbReference type="AlphaFoldDB" id="A0A1S0TH74"/>
<dbReference type="CTD" id="9952465"/>
<feature type="non-terminal residue" evidence="2">
    <location>
        <position position="125"/>
    </location>
</feature>
<evidence type="ECO:0000313" key="2">
    <source>
        <dbReference type="EMBL" id="EFO13548.1"/>
    </source>
</evidence>
<sequence length="125" mass="14103">MGMKSLNVISWHYQTPERRALKRNRLGPPDVYPQDAKQEEDNLGADRLKKGYQVAVTSYEHESIVYNVKMPRLDRLDDTMLRGAQLVMQIMAKKMELNANLDKERKRAGSAITKENIGSGGNGVG</sequence>
<evidence type="ECO:0000256" key="1">
    <source>
        <dbReference type="SAM" id="MobiDB-lite"/>
    </source>
</evidence>
<proteinExistence type="predicted"/>
<dbReference type="KEGG" id="loa:LOAG_14980"/>
<organism evidence="2">
    <name type="scientific">Loa loa</name>
    <name type="common">Eye worm</name>
    <name type="synonym">Filaria loa</name>
    <dbReference type="NCBI Taxonomy" id="7209"/>
    <lineage>
        <taxon>Eukaryota</taxon>
        <taxon>Metazoa</taxon>
        <taxon>Ecdysozoa</taxon>
        <taxon>Nematoda</taxon>
        <taxon>Chromadorea</taxon>
        <taxon>Rhabditida</taxon>
        <taxon>Spirurina</taxon>
        <taxon>Spiruromorpha</taxon>
        <taxon>Filarioidea</taxon>
        <taxon>Onchocercidae</taxon>
        <taxon>Loa</taxon>
    </lineage>
</organism>
<name>A0A1S0TH74_LOALO</name>
<dbReference type="GeneID" id="9952465"/>
<protein>
    <submittedName>
        <fullName evidence="2">Uncharacterized protein</fullName>
    </submittedName>
</protein>
<accession>A0A1S0TH74</accession>
<gene>
    <name evidence="2" type="ORF">LOAG_14980</name>
</gene>
<feature type="region of interest" description="Disordered" evidence="1">
    <location>
        <begin position="20"/>
        <end position="43"/>
    </location>
</feature>
<dbReference type="EMBL" id="JH713482">
    <property type="protein sequence ID" value="EFO13548.1"/>
    <property type="molecule type" value="Genomic_DNA"/>
</dbReference>